<dbReference type="Proteomes" id="UP001221686">
    <property type="component" value="Unassembled WGS sequence"/>
</dbReference>
<proteinExistence type="predicted"/>
<reference evidence="1 2" key="1">
    <citation type="submission" date="2022-11" db="EMBL/GenBank/DDBJ databases">
        <title>Minimal conservation of predation-associated metabolite biosynthetic gene clusters underscores biosynthetic potential of Myxococcota including descriptions for ten novel species: Archangium lansinium sp. nov., Myxococcus landrumus sp. nov., Nannocystis bai.</title>
        <authorList>
            <person name="Ahearne A."/>
            <person name="Stevens C."/>
            <person name="Dowd S."/>
        </authorList>
    </citation>
    <scope>NUCLEOTIDE SEQUENCE [LARGE SCALE GENOMIC DNA]</scope>
    <source>
        <strain evidence="1 2">BB15-2</strain>
    </source>
</reference>
<accession>A0ABT5E0U6</accession>
<dbReference type="RefSeq" id="WP_272087933.1">
    <property type="nucleotide sequence ID" value="NZ_JAQNDL010000002.1"/>
</dbReference>
<evidence type="ECO:0000313" key="2">
    <source>
        <dbReference type="Proteomes" id="UP001221686"/>
    </source>
</evidence>
<protein>
    <submittedName>
        <fullName evidence="1">Uncharacterized protein</fullName>
    </submittedName>
</protein>
<organism evidence="1 2">
    <name type="scientific">Nannocystis bainbridge</name>
    <dbReference type="NCBI Taxonomy" id="2995303"/>
    <lineage>
        <taxon>Bacteria</taxon>
        <taxon>Pseudomonadati</taxon>
        <taxon>Myxococcota</taxon>
        <taxon>Polyangia</taxon>
        <taxon>Nannocystales</taxon>
        <taxon>Nannocystaceae</taxon>
        <taxon>Nannocystis</taxon>
    </lineage>
</organism>
<sequence length="123" mass="12971">MDDADGLVGPPETDVLGAVGRYLEQNIGALARHQVALTCDLARVLTRLYCRKCDARLVCNTCGAYYRNCTGPCACGDVAACPDCDLAVAEVRDRDGAVVGMLRGVCSEAPRPAEGARAKEVLP</sequence>
<keyword evidence="2" id="KW-1185">Reference proteome</keyword>
<name>A0ABT5E0U6_9BACT</name>
<dbReference type="EMBL" id="JAQNDL010000002">
    <property type="protein sequence ID" value="MDC0719421.1"/>
    <property type="molecule type" value="Genomic_DNA"/>
</dbReference>
<gene>
    <name evidence="1" type="ORF">POL25_21120</name>
</gene>
<evidence type="ECO:0000313" key="1">
    <source>
        <dbReference type="EMBL" id="MDC0719421.1"/>
    </source>
</evidence>
<comment type="caution">
    <text evidence="1">The sequence shown here is derived from an EMBL/GenBank/DDBJ whole genome shotgun (WGS) entry which is preliminary data.</text>
</comment>